<dbReference type="RefSeq" id="XP_018142066.1">
    <property type="nucleotide sequence ID" value="XM_018294004.1"/>
</dbReference>
<sequence length="315" mass="34884">MVKIAIAGGSGNIGQEIIDALVAAKKHDILILTRKDIANGSTVQGVTWTRTDYQDVNELANILKGTHTVLSFITVHLDDGNQKRLIDAAVQAGVKRFAPSEWSSSSLDHMSWYGGKGEIREYLRELNKDKKVLEYSLFQPGLLTNYLGHPHNTTKHVTMLETPIDFSNCRILLAKGGEQSLITLTTIQDIARIVCQAIEYEGEWPVIGGISGSEVTLQQLIALGERIRGKRFRVDVLEVNDLKAEKVASSWMPGVRHPSISEEEFAAMTAKLTSGLVLAFSTGAWKVSDEWNSLLPDYKFTQVAEFLDDVWGNRS</sequence>
<accession>A0A179FGV4</accession>
<comment type="caution">
    <text evidence="5">The sequence shown here is derived from an EMBL/GenBank/DDBJ whole genome shotgun (WGS) entry which is preliminary data.</text>
</comment>
<feature type="domain" description="NmrA-like" evidence="4">
    <location>
        <begin position="3"/>
        <end position="306"/>
    </location>
</feature>
<evidence type="ECO:0000313" key="6">
    <source>
        <dbReference type="Proteomes" id="UP000078397"/>
    </source>
</evidence>
<dbReference type="OrthoDB" id="10000533at2759"/>
<name>A0A179FGV4_METCM</name>
<dbReference type="InterPro" id="IPR036291">
    <property type="entry name" value="NAD(P)-bd_dom_sf"/>
</dbReference>
<dbReference type="InterPro" id="IPR008030">
    <property type="entry name" value="NmrA-like"/>
</dbReference>
<dbReference type="Pfam" id="PF05368">
    <property type="entry name" value="NmrA"/>
    <property type="match status" value="1"/>
</dbReference>
<dbReference type="KEGG" id="pchm:VFPPC_16251"/>
<proteinExistence type="inferred from homology"/>
<dbReference type="AlphaFoldDB" id="A0A179FGV4"/>
<dbReference type="GeneID" id="28857998"/>
<dbReference type="GO" id="GO:0016491">
    <property type="term" value="F:oxidoreductase activity"/>
    <property type="evidence" value="ECO:0007669"/>
    <property type="project" value="UniProtKB-KW"/>
</dbReference>
<organism evidence="5 6">
    <name type="scientific">Pochonia chlamydosporia 170</name>
    <dbReference type="NCBI Taxonomy" id="1380566"/>
    <lineage>
        <taxon>Eukaryota</taxon>
        <taxon>Fungi</taxon>
        <taxon>Dikarya</taxon>
        <taxon>Ascomycota</taxon>
        <taxon>Pezizomycotina</taxon>
        <taxon>Sordariomycetes</taxon>
        <taxon>Hypocreomycetidae</taxon>
        <taxon>Hypocreales</taxon>
        <taxon>Clavicipitaceae</taxon>
        <taxon>Pochonia</taxon>
    </lineage>
</organism>
<dbReference type="Proteomes" id="UP000078397">
    <property type="component" value="Unassembled WGS sequence"/>
</dbReference>
<reference evidence="5 6" key="1">
    <citation type="journal article" date="2016" name="PLoS Pathog.">
        <title>Biosynthesis of antibiotic leucinostatins in bio-control fungus Purpureocillium lilacinum and their inhibition on phytophthora revealed by genome mining.</title>
        <authorList>
            <person name="Wang G."/>
            <person name="Liu Z."/>
            <person name="Lin R."/>
            <person name="Li E."/>
            <person name="Mao Z."/>
            <person name="Ling J."/>
            <person name="Yang Y."/>
            <person name="Yin W.B."/>
            <person name="Xie B."/>
        </authorList>
    </citation>
    <scope>NUCLEOTIDE SEQUENCE [LARGE SCALE GENOMIC DNA]</scope>
    <source>
        <strain evidence="5">170</strain>
    </source>
</reference>
<dbReference type="Gene3D" id="3.40.50.720">
    <property type="entry name" value="NAD(P)-binding Rossmann-like Domain"/>
    <property type="match status" value="1"/>
</dbReference>
<evidence type="ECO:0000256" key="1">
    <source>
        <dbReference type="ARBA" id="ARBA00005725"/>
    </source>
</evidence>
<evidence type="ECO:0000313" key="5">
    <source>
        <dbReference type="EMBL" id="OAQ64752.1"/>
    </source>
</evidence>
<gene>
    <name evidence="5" type="ORF">VFPPC_16251</name>
</gene>
<dbReference type="EMBL" id="LSBJ02000005">
    <property type="protein sequence ID" value="OAQ64752.1"/>
    <property type="molecule type" value="Genomic_DNA"/>
</dbReference>
<evidence type="ECO:0000256" key="2">
    <source>
        <dbReference type="ARBA" id="ARBA00022857"/>
    </source>
</evidence>
<dbReference type="Gene3D" id="3.90.25.10">
    <property type="entry name" value="UDP-galactose 4-epimerase, domain 1"/>
    <property type="match status" value="1"/>
</dbReference>
<dbReference type="InterPro" id="IPR051609">
    <property type="entry name" value="NmrA/Isoflavone_reductase-like"/>
</dbReference>
<dbReference type="PANTHER" id="PTHR47706">
    <property type="entry name" value="NMRA-LIKE FAMILY PROTEIN"/>
    <property type="match status" value="1"/>
</dbReference>
<keyword evidence="3" id="KW-0560">Oxidoreductase</keyword>
<comment type="similarity">
    <text evidence="1">Belongs to the NmrA-type oxidoreductase family. Isoflavone reductase subfamily.</text>
</comment>
<evidence type="ECO:0000256" key="3">
    <source>
        <dbReference type="ARBA" id="ARBA00023002"/>
    </source>
</evidence>
<evidence type="ECO:0000259" key="4">
    <source>
        <dbReference type="Pfam" id="PF05368"/>
    </source>
</evidence>
<keyword evidence="6" id="KW-1185">Reference proteome</keyword>
<keyword evidence="2" id="KW-0521">NADP</keyword>
<dbReference type="SUPFAM" id="SSF51735">
    <property type="entry name" value="NAD(P)-binding Rossmann-fold domains"/>
    <property type="match status" value="1"/>
</dbReference>
<dbReference type="PANTHER" id="PTHR47706:SF4">
    <property type="entry name" value="NMRA-LIKE DOMAIN-CONTAINING PROTEIN"/>
    <property type="match status" value="1"/>
</dbReference>
<protein>
    <submittedName>
        <fullName evidence="5">NmrA-like family protein</fullName>
    </submittedName>
</protein>